<name>A0AA36AVK9_OCTVU</name>
<gene>
    <name evidence="1" type="ORF">OCTVUL_1B023247</name>
</gene>
<accession>A0AA36AVK9</accession>
<evidence type="ECO:0000313" key="2">
    <source>
        <dbReference type="Proteomes" id="UP001162480"/>
    </source>
</evidence>
<evidence type="ECO:0000313" key="1">
    <source>
        <dbReference type="EMBL" id="CAI9723108.1"/>
    </source>
</evidence>
<sequence>MKRDSIQTFFVYVENIHYLDINESHPYIVVVIGGKSSVGIKRFGNSHFDLDTIPTPYQKSEPYQMTKGPLGHSFNFLTPSSAVPNKALFYNSLVLIELGINAQPLDPATRFPKRINDRDLIIIP</sequence>
<reference evidence="1" key="1">
    <citation type="submission" date="2023-08" db="EMBL/GenBank/DDBJ databases">
        <authorList>
            <person name="Alioto T."/>
            <person name="Alioto T."/>
            <person name="Gomez Garrido J."/>
        </authorList>
    </citation>
    <scope>NUCLEOTIDE SEQUENCE</scope>
</reference>
<proteinExistence type="predicted"/>
<dbReference type="Proteomes" id="UP001162480">
    <property type="component" value="Chromosome 5"/>
</dbReference>
<keyword evidence="2" id="KW-1185">Reference proteome</keyword>
<dbReference type="EMBL" id="OX597818">
    <property type="protein sequence ID" value="CAI9723108.1"/>
    <property type="molecule type" value="Genomic_DNA"/>
</dbReference>
<dbReference type="AlphaFoldDB" id="A0AA36AVK9"/>
<protein>
    <submittedName>
        <fullName evidence="1">Uncharacterized protein</fullName>
    </submittedName>
</protein>
<organism evidence="1 2">
    <name type="scientific">Octopus vulgaris</name>
    <name type="common">Common octopus</name>
    <dbReference type="NCBI Taxonomy" id="6645"/>
    <lineage>
        <taxon>Eukaryota</taxon>
        <taxon>Metazoa</taxon>
        <taxon>Spiralia</taxon>
        <taxon>Lophotrochozoa</taxon>
        <taxon>Mollusca</taxon>
        <taxon>Cephalopoda</taxon>
        <taxon>Coleoidea</taxon>
        <taxon>Octopodiformes</taxon>
        <taxon>Octopoda</taxon>
        <taxon>Incirrata</taxon>
        <taxon>Octopodidae</taxon>
        <taxon>Octopus</taxon>
    </lineage>
</organism>